<feature type="domain" description="Chlorhexidine efflux transporter" evidence="2">
    <location>
        <begin position="72"/>
        <end position="134"/>
    </location>
</feature>
<feature type="transmembrane region" description="Helical" evidence="1">
    <location>
        <begin position="12"/>
        <end position="32"/>
    </location>
</feature>
<keyword evidence="4" id="KW-1185">Reference proteome</keyword>
<protein>
    <submittedName>
        <fullName evidence="3">PACE efflux transporter</fullName>
    </submittedName>
</protein>
<dbReference type="InterPro" id="IPR058208">
    <property type="entry name" value="PACE"/>
</dbReference>
<dbReference type="KEGG" id="orm:HTY61_09295"/>
<evidence type="ECO:0000256" key="1">
    <source>
        <dbReference type="SAM" id="Phobius"/>
    </source>
</evidence>
<dbReference type="Proteomes" id="UP000509367">
    <property type="component" value="Chromosome"/>
</dbReference>
<keyword evidence="1" id="KW-0472">Membrane</keyword>
<organism evidence="3 4">
    <name type="scientific">Oricola thermophila</name>
    <dbReference type="NCBI Taxonomy" id="2742145"/>
    <lineage>
        <taxon>Bacteria</taxon>
        <taxon>Pseudomonadati</taxon>
        <taxon>Pseudomonadota</taxon>
        <taxon>Alphaproteobacteria</taxon>
        <taxon>Hyphomicrobiales</taxon>
        <taxon>Ahrensiaceae</taxon>
        <taxon>Oricola</taxon>
    </lineage>
</organism>
<sequence>MRTASDRIRHTVLFEIIALLLVIPLGTVLFGLSAADVGAVGAGSAVIAMVWNYLYNLGFDHALRRLTGSTDKSWPVRVLHAVLFEGGLLIILVPPIAWYLGIGLLEALKLDLALAFFYVVYAFLFNLAYDLVFPAPA</sequence>
<feature type="transmembrane region" description="Helical" evidence="1">
    <location>
        <begin position="78"/>
        <end position="100"/>
    </location>
</feature>
<evidence type="ECO:0000259" key="2">
    <source>
        <dbReference type="Pfam" id="PF05232"/>
    </source>
</evidence>
<dbReference type="AlphaFoldDB" id="A0A6N1VD42"/>
<accession>A0A6N1VD42</accession>
<proteinExistence type="predicted"/>
<dbReference type="InterPro" id="IPR007896">
    <property type="entry name" value="BTP_bacteria"/>
</dbReference>
<dbReference type="NCBIfam" id="NF033664">
    <property type="entry name" value="PACE_transport"/>
    <property type="match status" value="1"/>
</dbReference>
<reference evidence="3 4" key="1">
    <citation type="submission" date="2020-06" db="EMBL/GenBank/DDBJ databases">
        <title>Oricola thermophila sp. nov. isolated from a tidal sediments.</title>
        <authorList>
            <person name="Kwon K.K."/>
            <person name="Yang S.-H."/>
            <person name="Park M.-J."/>
        </authorList>
    </citation>
    <scope>NUCLEOTIDE SEQUENCE [LARGE SCALE GENOMIC DNA]</scope>
    <source>
        <strain evidence="3 4">MEBiC13590</strain>
    </source>
</reference>
<feature type="transmembrane region" description="Helical" evidence="1">
    <location>
        <begin position="38"/>
        <end position="57"/>
    </location>
</feature>
<name>A0A6N1VD42_9HYPH</name>
<feature type="transmembrane region" description="Helical" evidence="1">
    <location>
        <begin position="112"/>
        <end position="132"/>
    </location>
</feature>
<evidence type="ECO:0000313" key="3">
    <source>
        <dbReference type="EMBL" id="QKV18628.1"/>
    </source>
</evidence>
<dbReference type="EMBL" id="CP054836">
    <property type="protein sequence ID" value="QKV18628.1"/>
    <property type="molecule type" value="Genomic_DNA"/>
</dbReference>
<gene>
    <name evidence="3" type="ORF">HTY61_09295</name>
</gene>
<evidence type="ECO:0000313" key="4">
    <source>
        <dbReference type="Proteomes" id="UP000509367"/>
    </source>
</evidence>
<keyword evidence="1" id="KW-0812">Transmembrane</keyword>
<dbReference type="Pfam" id="PF05232">
    <property type="entry name" value="BTP"/>
    <property type="match status" value="2"/>
</dbReference>
<feature type="domain" description="Chlorhexidine efflux transporter" evidence="2">
    <location>
        <begin position="2"/>
        <end position="65"/>
    </location>
</feature>
<keyword evidence="1" id="KW-1133">Transmembrane helix</keyword>
<dbReference type="RefSeq" id="WP_175276521.1">
    <property type="nucleotide sequence ID" value="NZ_CP054836.1"/>
</dbReference>